<organism evidence="1 2">
    <name type="scientific">Strongylus vulgaris</name>
    <name type="common">Blood worm</name>
    <dbReference type="NCBI Taxonomy" id="40348"/>
    <lineage>
        <taxon>Eukaryota</taxon>
        <taxon>Metazoa</taxon>
        <taxon>Ecdysozoa</taxon>
        <taxon>Nematoda</taxon>
        <taxon>Chromadorea</taxon>
        <taxon>Rhabditida</taxon>
        <taxon>Rhabditina</taxon>
        <taxon>Rhabditomorpha</taxon>
        <taxon>Strongyloidea</taxon>
        <taxon>Strongylidae</taxon>
        <taxon>Strongylus</taxon>
    </lineage>
</organism>
<accession>A0A3P7IZE4</accession>
<protein>
    <submittedName>
        <fullName evidence="1">Uncharacterized protein</fullName>
    </submittedName>
</protein>
<gene>
    <name evidence="1" type="ORF">SVUK_LOCUS6062</name>
</gene>
<name>A0A3P7IZE4_STRVU</name>
<proteinExistence type="predicted"/>
<evidence type="ECO:0000313" key="2">
    <source>
        <dbReference type="Proteomes" id="UP000270094"/>
    </source>
</evidence>
<dbReference type="EMBL" id="UYYB01018674">
    <property type="protein sequence ID" value="VDM71064.1"/>
    <property type="molecule type" value="Genomic_DNA"/>
</dbReference>
<reference evidence="1 2" key="1">
    <citation type="submission" date="2018-11" db="EMBL/GenBank/DDBJ databases">
        <authorList>
            <consortium name="Pathogen Informatics"/>
        </authorList>
    </citation>
    <scope>NUCLEOTIDE SEQUENCE [LARGE SCALE GENOMIC DNA]</scope>
</reference>
<dbReference type="AlphaFoldDB" id="A0A3P7IZE4"/>
<keyword evidence="2" id="KW-1185">Reference proteome</keyword>
<dbReference type="Proteomes" id="UP000270094">
    <property type="component" value="Unassembled WGS sequence"/>
</dbReference>
<sequence>MNPGRALNVIVEHSVLLRVHYNGLRARPSLSDAMICDCTSSLIWICLVFVDCRRMDFGCCNMVRECSILHNMQKKRRL</sequence>
<evidence type="ECO:0000313" key="1">
    <source>
        <dbReference type="EMBL" id="VDM71064.1"/>
    </source>
</evidence>